<evidence type="ECO:0000313" key="4">
    <source>
        <dbReference type="Proteomes" id="UP001596505"/>
    </source>
</evidence>
<dbReference type="PROSITE" id="PS51257">
    <property type="entry name" value="PROKAR_LIPOPROTEIN"/>
    <property type="match status" value="1"/>
</dbReference>
<dbReference type="Pfam" id="PF02557">
    <property type="entry name" value="VanY"/>
    <property type="match status" value="1"/>
</dbReference>
<feature type="region of interest" description="Disordered" evidence="1">
    <location>
        <begin position="24"/>
        <end position="87"/>
    </location>
</feature>
<feature type="compositionally biased region" description="Polar residues" evidence="1">
    <location>
        <begin position="24"/>
        <end position="33"/>
    </location>
</feature>
<dbReference type="SUPFAM" id="SSF55166">
    <property type="entry name" value="Hedgehog/DD-peptidase"/>
    <property type="match status" value="1"/>
</dbReference>
<feature type="domain" description="D-alanyl-D-alanine carboxypeptidase-like core" evidence="2">
    <location>
        <begin position="131"/>
        <end position="262"/>
    </location>
</feature>
<dbReference type="InterPro" id="IPR052179">
    <property type="entry name" value="DD-CPase-like"/>
</dbReference>
<gene>
    <name evidence="3" type="ORF">ACFQRG_10520</name>
</gene>
<accession>A0ABW2Q1P6</accession>
<evidence type="ECO:0000313" key="3">
    <source>
        <dbReference type="EMBL" id="MFC7393391.1"/>
    </source>
</evidence>
<dbReference type="InterPro" id="IPR058193">
    <property type="entry name" value="VanY/YodJ_core_dom"/>
</dbReference>
<dbReference type="InterPro" id="IPR003709">
    <property type="entry name" value="VanY-like_core_dom"/>
</dbReference>
<evidence type="ECO:0000256" key="1">
    <source>
        <dbReference type="SAM" id="MobiDB-lite"/>
    </source>
</evidence>
<organism evidence="3 4">
    <name type="scientific">Scopulibacillus cellulosilyticus</name>
    <dbReference type="NCBI Taxonomy" id="2665665"/>
    <lineage>
        <taxon>Bacteria</taxon>
        <taxon>Bacillati</taxon>
        <taxon>Bacillota</taxon>
        <taxon>Bacilli</taxon>
        <taxon>Bacillales</taxon>
        <taxon>Sporolactobacillaceae</taxon>
        <taxon>Scopulibacillus</taxon>
    </lineage>
</organism>
<comment type="caution">
    <text evidence="3">The sequence shown here is derived from an EMBL/GenBank/DDBJ whole genome shotgun (WGS) entry which is preliminary data.</text>
</comment>
<dbReference type="Proteomes" id="UP001596505">
    <property type="component" value="Unassembled WGS sequence"/>
</dbReference>
<keyword evidence="4" id="KW-1185">Reference proteome</keyword>
<feature type="compositionally biased region" description="Basic and acidic residues" evidence="1">
    <location>
        <begin position="40"/>
        <end position="64"/>
    </location>
</feature>
<keyword evidence="3" id="KW-0645">Protease</keyword>
<keyword evidence="3" id="KW-0378">Hydrolase</keyword>
<proteinExistence type="predicted"/>
<name>A0ABW2Q1P6_9BACL</name>
<dbReference type="GO" id="GO:0004180">
    <property type="term" value="F:carboxypeptidase activity"/>
    <property type="evidence" value="ECO:0007669"/>
    <property type="project" value="UniProtKB-KW"/>
</dbReference>
<dbReference type="PANTHER" id="PTHR34385:SF1">
    <property type="entry name" value="PEPTIDOGLYCAN L-ALANYL-D-GLUTAMATE ENDOPEPTIDASE CWLK"/>
    <property type="match status" value="1"/>
</dbReference>
<dbReference type="RefSeq" id="WP_380965877.1">
    <property type="nucleotide sequence ID" value="NZ_JBHTCO010000012.1"/>
</dbReference>
<keyword evidence="3" id="KW-0121">Carboxypeptidase</keyword>
<feature type="compositionally biased region" description="Polar residues" evidence="1">
    <location>
        <begin position="65"/>
        <end position="87"/>
    </location>
</feature>
<evidence type="ECO:0000259" key="2">
    <source>
        <dbReference type="Pfam" id="PF02557"/>
    </source>
</evidence>
<sequence>MVKNSIRNGIIGAGLAALTLSGCGTDSTASTQKNSSSNNDSHHEEKAYQSTHKTDTSNKDKKQDQSSQSNDKNKENNIPTSANGNKVTVVSNPKSILVLVNKTHKLPDGYTPPDLTIPHVKFPYDGTYEKMHLRKPAAVALEKMFKGAEKQGITLYAQSGYRSYDRQKAIFATNVQQQGKKQASIVSAEPGTSEHQTGLAMDISSQDAEFRLDQDFGDTKEGKWVAQHCADYGFIIRYPKGKDKEKITGYEYEPWHIRYVGKKAAEYIMGHHITLEQYLAKNQK</sequence>
<dbReference type="CDD" id="cd14852">
    <property type="entry name" value="LD-carboxypeptidase"/>
    <property type="match status" value="1"/>
</dbReference>
<dbReference type="Gene3D" id="3.30.1380.10">
    <property type="match status" value="1"/>
</dbReference>
<reference evidence="4" key="1">
    <citation type="journal article" date="2019" name="Int. J. Syst. Evol. Microbiol.">
        <title>The Global Catalogue of Microorganisms (GCM) 10K type strain sequencing project: providing services to taxonomists for standard genome sequencing and annotation.</title>
        <authorList>
            <consortium name="The Broad Institute Genomics Platform"/>
            <consortium name="The Broad Institute Genome Sequencing Center for Infectious Disease"/>
            <person name="Wu L."/>
            <person name="Ma J."/>
        </authorList>
    </citation>
    <scope>NUCLEOTIDE SEQUENCE [LARGE SCALE GENOMIC DNA]</scope>
    <source>
        <strain evidence="4">CGMCC 1.16305</strain>
    </source>
</reference>
<dbReference type="PANTHER" id="PTHR34385">
    <property type="entry name" value="D-ALANYL-D-ALANINE CARBOXYPEPTIDASE"/>
    <property type="match status" value="1"/>
</dbReference>
<dbReference type="InterPro" id="IPR009045">
    <property type="entry name" value="Zn_M74/Hedgehog-like"/>
</dbReference>
<dbReference type="EMBL" id="JBHTCO010000012">
    <property type="protein sequence ID" value="MFC7393391.1"/>
    <property type="molecule type" value="Genomic_DNA"/>
</dbReference>
<protein>
    <submittedName>
        <fullName evidence="3">M15 family metallopeptidase</fullName>
        <ecNumber evidence="3">3.4.17.-</ecNumber>
    </submittedName>
</protein>
<dbReference type="EC" id="3.4.17.-" evidence="3"/>